<keyword evidence="2" id="KW-1185">Reference proteome</keyword>
<comment type="caution">
    <text evidence="1">The sequence shown here is derived from an EMBL/GenBank/DDBJ whole genome shotgun (WGS) entry which is preliminary data.</text>
</comment>
<evidence type="ECO:0000313" key="2">
    <source>
        <dbReference type="Proteomes" id="UP000314294"/>
    </source>
</evidence>
<dbReference type="OrthoDB" id="10592124at2759"/>
<protein>
    <submittedName>
        <fullName evidence="1">Uncharacterized protein</fullName>
    </submittedName>
</protein>
<organism evidence="1 2">
    <name type="scientific">Liparis tanakae</name>
    <name type="common">Tanaka's snailfish</name>
    <dbReference type="NCBI Taxonomy" id="230148"/>
    <lineage>
        <taxon>Eukaryota</taxon>
        <taxon>Metazoa</taxon>
        <taxon>Chordata</taxon>
        <taxon>Craniata</taxon>
        <taxon>Vertebrata</taxon>
        <taxon>Euteleostomi</taxon>
        <taxon>Actinopterygii</taxon>
        <taxon>Neopterygii</taxon>
        <taxon>Teleostei</taxon>
        <taxon>Neoteleostei</taxon>
        <taxon>Acanthomorphata</taxon>
        <taxon>Eupercaria</taxon>
        <taxon>Perciformes</taxon>
        <taxon>Cottioidei</taxon>
        <taxon>Cottales</taxon>
        <taxon>Liparidae</taxon>
        <taxon>Liparis</taxon>
    </lineage>
</organism>
<gene>
    <name evidence="1" type="ORF">EYF80_014521</name>
</gene>
<sequence length="148" mass="15766">MPICSVMWSQVSKETRKVKAPLHCVPVLVGTDILEASIGEHGINKARGPSAGRGVFVPGRPQDPGVRCDVKCESEQEVTGAASGRTVPTGPRIFCPPSPHASVLWADHHREDTCHSAETHDVQHMCSWLGSISGLTLAVSLTLPGLSR</sequence>
<name>A0A4Z2ID43_9TELE</name>
<dbReference type="Proteomes" id="UP000314294">
    <property type="component" value="Unassembled WGS sequence"/>
</dbReference>
<evidence type="ECO:0000313" key="1">
    <source>
        <dbReference type="EMBL" id="TNN75284.1"/>
    </source>
</evidence>
<dbReference type="EMBL" id="SRLO01000105">
    <property type="protein sequence ID" value="TNN75284.1"/>
    <property type="molecule type" value="Genomic_DNA"/>
</dbReference>
<proteinExistence type="predicted"/>
<dbReference type="AlphaFoldDB" id="A0A4Z2ID43"/>
<reference evidence="1 2" key="1">
    <citation type="submission" date="2019-03" db="EMBL/GenBank/DDBJ databases">
        <title>First draft genome of Liparis tanakae, snailfish: a comprehensive survey of snailfish specific genes.</title>
        <authorList>
            <person name="Kim W."/>
            <person name="Song I."/>
            <person name="Jeong J.-H."/>
            <person name="Kim D."/>
            <person name="Kim S."/>
            <person name="Ryu S."/>
            <person name="Song J.Y."/>
            <person name="Lee S.K."/>
        </authorList>
    </citation>
    <scope>NUCLEOTIDE SEQUENCE [LARGE SCALE GENOMIC DNA]</scope>
    <source>
        <tissue evidence="1">Muscle</tissue>
    </source>
</reference>
<accession>A0A4Z2ID43</accession>